<name>A0A397IVD0_9GLOM</name>
<dbReference type="AlphaFoldDB" id="A0A397IVD0"/>
<dbReference type="EMBL" id="PQFF01000176">
    <property type="protein sequence ID" value="RHZ77064.1"/>
    <property type="molecule type" value="Genomic_DNA"/>
</dbReference>
<comment type="caution">
    <text evidence="1">The sequence shown here is derived from an EMBL/GenBank/DDBJ whole genome shotgun (WGS) entry which is preliminary data.</text>
</comment>
<sequence length="73" mass="8285">MTPIVKVINSQKGVKGREGVGGNAIPLTMGKVLLLQIIPLVFYGEEVRRIQYSVWLFPQIIMNSLEPGFWTRR</sequence>
<reference evidence="1 2" key="1">
    <citation type="submission" date="2018-08" db="EMBL/GenBank/DDBJ databases">
        <title>Genome and evolution of the arbuscular mycorrhizal fungus Diversispora epigaea (formerly Glomus versiforme) and its bacterial endosymbionts.</title>
        <authorList>
            <person name="Sun X."/>
            <person name="Fei Z."/>
            <person name="Harrison M."/>
        </authorList>
    </citation>
    <scope>NUCLEOTIDE SEQUENCE [LARGE SCALE GENOMIC DNA]</scope>
    <source>
        <strain evidence="1 2">IT104</strain>
    </source>
</reference>
<organism evidence="1 2">
    <name type="scientific">Diversispora epigaea</name>
    <dbReference type="NCBI Taxonomy" id="1348612"/>
    <lineage>
        <taxon>Eukaryota</taxon>
        <taxon>Fungi</taxon>
        <taxon>Fungi incertae sedis</taxon>
        <taxon>Mucoromycota</taxon>
        <taxon>Glomeromycotina</taxon>
        <taxon>Glomeromycetes</taxon>
        <taxon>Diversisporales</taxon>
        <taxon>Diversisporaceae</taxon>
        <taxon>Diversispora</taxon>
    </lineage>
</organism>
<evidence type="ECO:0000313" key="1">
    <source>
        <dbReference type="EMBL" id="RHZ77064.1"/>
    </source>
</evidence>
<dbReference type="Proteomes" id="UP000266861">
    <property type="component" value="Unassembled WGS sequence"/>
</dbReference>
<gene>
    <name evidence="1" type="ORF">Glove_186g173</name>
</gene>
<evidence type="ECO:0000313" key="2">
    <source>
        <dbReference type="Proteomes" id="UP000266861"/>
    </source>
</evidence>
<accession>A0A397IVD0</accession>
<protein>
    <submittedName>
        <fullName evidence="1">Uncharacterized protein</fullName>
    </submittedName>
</protein>
<keyword evidence="2" id="KW-1185">Reference proteome</keyword>
<proteinExistence type="predicted"/>